<proteinExistence type="predicted"/>
<organism evidence="1 2">
    <name type="scientific">Stephania cephalantha</name>
    <dbReference type="NCBI Taxonomy" id="152367"/>
    <lineage>
        <taxon>Eukaryota</taxon>
        <taxon>Viridiplantae</taxon>
        <taxon>Streptophyta</taxon>
        <taxon>Embryophyta</taxon>
        <taxon>Tracheophyta</taxon>
        <taxon>Spermatophyta</taxon>
        <taxon>Magnoliopsida</taxon>
        <taxon>Ranunculales</taxon>
        <taxon>Menispermaceae</taxon>
        <taxon>Menispermoideae</taxon>
        <taxon>Cissampelideae</taxon>
        <taxon>Stephania</taxon>
    </lineage>
</organism>
<comment type="caution">
    <text evidence="1">The sequence shown here is derived from an EMBL/GenBank/DDBJ whole genome shotgun (WGS) entry which is preliminary data.</text>
</comment>
<reference evidence="1 2" key="1">
    <citation type="submission" date="2024-01" db="EMBL/GenBank/DDBJ databases">
        <title>Genome assemblies of Stephania.</title>
        <authorList>
            <person name="Yang L."/>
        </authorList>
    </citation>
    <scope>NUCLEOTIDE SEQUENCE [LARGE SCALE GENOMIC DNA]</scope>
    <source>
        <strain evidence="1">JXDWG</strain>
        <tissue evidence="1">Leaf</tissue>
    </source>
</reference>
<dbReference type="Proteomes" id="UP001419268">
    <property type="component" value="Unassembled WGS sequence"/>
</dbReference>
<dbReference type="EMBL" id="JBBNAG010000005">
    <property type="protein sequence ID" value="KAK9132931.1"/>
    <property type="molecule type" value="Genomic_DNA"/>
</dbReference>
<gene>
    <name evidence="1" type="ORF">Scep_012459</name>
</gene>
<name>A0AAP0JGJ8_9MAGN</name>
<dbReference type="AlphaFoldDB" id="A0AAP0JGJ8"/>
<accession>A0AAP0JGJ8</accession>
<evidence type="ECO:0000313" key="2">
    <source>
        <dbReference type="Proteomes" id="UP001419268"/>
    </source>
</evidence>
<keyword evidence="2" id="KW-1185">Reference proteome</keyword>
<sequence length="70" mass="8355">MLHITLDNARFNKVTWDRYPSIWTSEDTAELAFYTKSIKYMEIVEPYHLDRLSRQLGHVQRIPSVPYNPT</sequence>
<evidence type="ECO:0000313" key="1">
    <source>
        <dbReference type="EMBL" id="KAK9132931.1"/>
    </source>
</evidence>
<protein>
    <submittedName>
        <fullName evidence="1">Uncharacterized protein</fullName>
    </submittedName>
</protein>